<dbReference type="EMBL" id="JBBWRZ010000003">
    <property type="protein sequence ID" value="KAK8240277.1"/>
    <property type="molecule type" value="Genomic_DNA"/>
</dbReference>
<keyword evidence="3" id="KW-1185">Reference proteome</keyword>
<gene>
    <name evidence="2" type="ORF">HDK90DRAFT_178510</name>
</gene>
<protein>
    <submittedName>
        <fullName evidence="2">Uncharacterized protein</fullName>
    </submittedName>
</protein>
<organism evidence="2 3">
    <name type="scientific">Phyllosticta capitalensis</name>
    <dbReference type="NCBI Taxonomy" id="121624"/>
    <lineage>
        <taxon>Eukaryota</taxon>
        <taxon>Fungi</taxon>
        <taxon>Dikarya</taxon>
        <taxon>Ascomycota</taxon>
        <taxon>Pezizomycotina</taxon>
        <taxon>Dothideomycetes</taxon>
        <taxon>Dothideomycetes incertae sedis</taxon>
        <taxon>Botryosphaeriales</taxon>
        <taxon>Phyllostictaceae</taxon>
        <taxon>Phyllosticta</taxon>
    </lineage>
</organism>
<dbReference type="Proteomes" id="UP001492380">
    <property type="component" value="Unassembled WGS sequence"/>
</dbReference>
<evidence type="ECO:0000256" key="1">
    <source>
        <dbReference type="SAM" id="MobiDB-lite"/>
    </source>
</evidence>
<feature type="region of interest" description="Disordered" evidence="1">
    <location>
        <begin position="1"/>
        <end position="34"/>
    </location>
</feature>
<name>A0ABR1YVV3_9PEZI</name>
<feature type="region of interest" description="Disordered" evidence="1">
    <location>
        <begin position="183"/>
        <end position="210"/>
    </location>
</feature>
<accession>A0ABR1YVV3</accession>
<proteinExistence type="predicted"/>
<sequence length="210" mass="23743">MDQSSPSDDQYSRSVVGNELRGLPDDGKPIPGPKVSLLDGNLDRCYRIADLITTAYELESWQARDRLRVEALSDYLEAVRFYPQPHTPQIVRHLKPLQKALERLGRKQRETEWEQFAGQVSDDVCRMEMEVLAKIPGLQHDDDELDAVNGGGSLLPIESSYLSRRADRAAQLCRDADCRAAQSHQSAQGRLFRDSKDWKSQSLTDDAEES</sequence>
<feature type="compositionally biased region" description="Polar residues" evidence="1">
    <location>
        <begin position="1"/>
        <end position="15"/>
    </location>
</feature>
<evidence type="ECO:0000313" key="2">
    <source>
        <dbReference type="EMBL" id="KAK8240277.1"/>
    </source>
</evidence>
<evidence type="ECO:0000313" key="3">
    <source>
        <dbReference type="Proteomes" id="UP001492380"/>
    </source>
</evidence>
<comment type="caution">
    <text evidence="2">The sequence shown here is derived from an EMBL/GenBank/DDBJ whole genome shotgun (WGS) entry which is preliminary data.</text>
</comment>
<reference evidence="2 3" key="1">
    <citation type="submission" date="2024-04" db="EMBL/GenBank/DDBJ databases">
        <title>Phyllosticta paracitricarpa is synonymous to the EU quarantine fungus P. citricarpa based on phylogenomic analyses.</title>
        <authorList>
            <consortium name="Lawrence Berkeley National Laboratory"/>
            <person name="Van Ingen-Buijs V.A."/>
            <person name="Van Westerhoven A.C."/>
            <person name="Haridas S."/>
            <person name="Skiadas P."/>
            <person name="Martin F."/>
            <person name="Groenewald J.Z."/>
            <person name="Crous P.W."/>
            <person name="Seidl M.F."/>
        </authorList>
    </citation>
    <scope>NUCLEOTIDE SEQUENCE [LARGE SCALE GENOMIC DNA]</scope>
    <source>
        <strain evidence="2 3">CBS 123374</strain>
    </source>
</reference>